<sequence>MERISTDPALEAQPNFESAAYQGWLNALVAQGITRDDALANMAEGWRFKCQERIILWQEQAVEDACILQEHLERENTEKEAEQQEEQREAEKKKPKINDFDAGAIVADVIIPRPSQYAIQKIKSMEYVELWYFSPDGCREASITSRSTSDSDDAFGFAKVDGMVALKMLASFKASSKALQDHDLSWRQFDLAKTSFLVHIEKSGWPEKHQQALALFFTLITNHEHRMRPRGEKTLLRYAGTVHREWHDRLVQNQGFNIGIFNNMLYNSLSDNIWEAEHDESLKLLQNALPATNFSSRPRD</sequence>
<dbReference type="AlphaFoldDB" id="A0A9P7AJE6"/>
<organism evidence="2 3">
    <name type="scientific">Suillus plorans</name>
    <dbReference type="NCBI Taxonomy" id="116603"/>
    <lineage>
        <taxon>Eukaryota</taxon>
        <taxon>Fungi</taxon>
        <taxon>Dikarya</taxon>
        <taxon>Basidiomycota</taxon>
        <taxon>Agaricomycotina</taxon>
        <taxon>Agaricomycetes</taxon>
        <taxon>Agaricomycetidae</taxon>
        <taxon>Boletales</taxon>
        <taxon>Suillineae</taxon>
        <taxon>Suillaceae</taxon>
        <taxon>Suillus</taxon>
    </lineage>
</organism>
<feature type="coiled-coil region" evidence="1">
    <location>
        <begin position="67"/>
        <end position="94"/>
    </location>
</feature>
<dbReference type="Proteomes" id="UP000719766">
    <property type="component" value="Unassembled WGS sequence"/>
</dbReference>
<keyword evidence="3" id="KW-1185">Reference proteome</keyword>
<dbReference type="RefSeq" id="XP_041157697.1">
    <property type="nucleotide sequence ID" value="XM_041300394.1"/>
</dbReference>
<protein>
    <submittedName>
        <fullName evidence="2">Uncharacterized protein</fullName>
    </submittedName>
</protein>
<evidence type="ECO:0000313" key="2">
    <source>
        <dbReference type="EMBL" id="KAG1790764.1"/>
    </source>
</evidence>
<evidence type="ECO:0000313" key="3">
    <source>
        <dbReference type="Proteomes" id="UP000719766"/>
    </source>
</evidence>
<proteinExistence type="predicted"/>
<dbReference type="GeneID" id="64594158"/>
<evidence type="ECO:0000256" key="1">
    <source>
        <dbReference type="SAM" id="Coils"/>
    </source>
</evidence>
<reference evidence="2" key="1">
    <citation type="journal article" date="2020" name="New Phytol.">
        <title>Comparative genomics reveals dynamic genome evolution in host specialist ectomycorrhizal fungi.</title>
        <authorList>
            <person name="Lofgren L.A."/>
            <person name="Nguyen N.H."/>
            <person name="Vilgalys R."/>
            <person name="Ruytinx J."/>
            <person name="Liao H.L."/>
            <person name="Branco S."/>
            <person name="Kuo A."/>
            <person name="LaButti K."/>
            <person name="Lipzen A."/>
            <person name="Andreopoulos W."/>
            <person name="Pangilinan J."/>
            <person name="Riley R."/>
            <person name="Hundley H."/>
            <person name="Na H."/>
            <person name="Barry K."/>
            <person name="Grigoriev I.V."/>
            <person name="Stajich J.E."/>
            <person name="Kennedy P.G."/>
        </authorList>
    </citation>
    <scope>NUCLEOTIDE SEQUENCE</scope>
    <source>
        <strain evidence="2">S12</strain>
    </source>
</reference>
<name>A0A9P7AJE6_9AGAM</name>
<accession>A0A9P7AJE6</accession>
<dbReference type="EMBL" id="JABBWE010000047">
    <property type="protein sequence ID" value="KAG1790764.1"/>
    <property type="molecule type" value="Genomic_DNA"/>
</dbReference>
<gene>
    <name evidence="2" type="ORF">HD556DRAFT_1310313</name>
</gene>
<dbReference type="OrthoDB" id="2688210at2759"/>
<comment type="caution">
    <text evidence="2">The sequence shown here is derived from an EMBL/GenBank/DDBJ whole genome shotgun (WGS) entry which is preliminary data.</text>
</comment>
<keyword evidence="1" id="KW-0175">Coiled coil</keyword>